<evidence type="ECO:0000256" key="2">
    <source>
        <dbReference type="ARBA" id="ARBA00022771"/>
    </source>
</evidence>
<feature type="transmembrane region" description="Helical" evidence="5">
    <location>
        <begin position="173"/>
        <end position="195"/>
    </location>
</feature>
<dbReference type="GO" id="GO:0016020">
    <property type="term" value="C:membrane"/>
    <property type="evidence" value="ECO:0007669"/>
    <property type="project" value="TreeGrafter"/>
</dbReference>
<dbReference type="OrthoDB" id="264354at2759"/>
<keyword evidence="2" id="KW-0863">Zinc-finger</keyword>
<name>A0A2U1LZL6_ARTAN</name>
<dbReference type="InterPro" id="IPR011016">
    <property type="entry name" value="Znf_RING-CH"/>
</dbReference>
<dbReference type="GO" id="GO:0016567">
    <property type="term" value="P:protein ubiquitination"/>
    <property type="evidence" value="ECO:0007669"/>
    <property type="project" value="TreeGrafter"/>
</dbReference>
<dbReference type="AlphaFoldDB" id="A0A2U1LZL6"/>
<dbReference type="GO" id="GO:0008270">
    <property type="term" value="F:zinc ion binding"/>
    <property type="evidence" value="ECO:0007669"/>
    <property type="project" value="UniProtKB-KW"/>
</dbReference>
<comment type="caution">
    <text evidence="7">The sequence shown here is derived from an EMBL/GenBank/DDBJ whole genome shotgun (WGS) entry which is preliminary data.</text>
</comment>
<dbReference type="Gene3D" id="3.30.40.10">
    <property type="entry name" value="Zinc/RING finger domain, C3HC4 (zinc finger)"/>
    <property type="match status" value="1"/>
</dbReference>
<feature type="transmembrane region" description="Helical" evidence="5">
    <location>
        <begin position="149"/>
        <end position="167"/>
    </location>
</feature>
<feature type="domain" description="RING-CH-type" evidence="6">
    <location>
        <begin position="22"/>
        <end position="84"/>
    </location>
</feature>
<keyword evidence="1" id="KW-0479">Metal-binding</keyword>
<evidence type="ECO:0000313" key="8">
    <source>
        <dbReference type="Proteomes" id="UP000245207"/>
    </source>
</evidence>
<feature type="region of interest" description="Disordered" evidence="4">
    <location>
        <begin position="108"/>
        <end position="127"/>
    </location>
</feature>
<keyword evidence="3" id="KW-0862">Zinc</keyword>
<dbReference type="SMART" id="SM00744">
    <property type="entry name" value="RINGv"/>
    <property type="match status" value="1"/>
</dbReference>
<dbReference type="InterPro" id="IPR022143">
    <property type="entry name" value="DUF3675"/>
</dbReference>
<accession>A0A2U1LZL6</accession>
<feature type="compositionally biased region" description="Acidic residues" evidence="4">
    <location>
        <begin position="115"/>
        <end position="127"/>
    </location>
</feature>
<dbReference type="Proteomes" id="UP000245207">
    <property type="component" value="Unassembled WGS sequence"/>
</dbReference>
<dbReference type="FunFam" id="3.30.40.10:FF:000318">
    <property type="entry name" value="E3 ubiquitin-protein ligase MARCH4"/>
    <property type="match status" value="1"/>
</dbReference>
<gene>
    <name evidence="7" type="ORF">CTI12_AA435870</name>
</gene>
<dbReference type="STRING" id="35608.A0A2U1LZL6"/>
<dbReference type="Pfam" id="PF12428">
    <property type="entry name" value="DUF3675"/>
    <property type="match status" value="1"/>
</dbReference>
<evidence type="ECO:0000256" key="4">
    <source>
        <dbReference type="SAM" id="MobiDB-lite"/>
    </source>
</evidence>
<evidence type="ECO:0000256" key="1">
    <source>
        <dbReference type="ARBA" id="ARBA00022723"/>
    </source>
</evidence>
<dbReference type="PROSITE" id="PS51292">
    <property type="entry name" value="ZF_RING_CH"/>
    <property type="match status" value="1"/>
</dbReference>
<proteinExistence type="predicted"/>
<keyword evidence="5" id="KW-0812">Transmembrane</keyword>
<evidence type="ECO:0000259" key="6">
    <source>
        <dbReference type="PROSITE" id="PS51292"/>
    </source>
</evidence>
<dbReference type="CDD" id="cd16495">
    <property type="entry name" value="RING_CH-C4HC3_MARCH"/>
    <property type="match status" value="1"/>
</dbReference>
<dbReference type="GO" id="GO:0004842">
    <property type="term" value="F:ubiquitin-protein transferase activity"/>
    <property type="evidence" value="ECO:0007669"/>
    <property type="project" value="TreeGrafter"/>
</dbReference>
<organism evidence="7 8">
    <name type="scientific">Artemisia annua</name>
    <name type="common">Sweet wormwood</name>
    <dbReference type="NCBI Taxonomy" id="35608"/>
    <lineage>
        <taxon>Eukaryota</taxon>
        <taxon>Viridiplantae</taxon>
        <taxon>Streptophyta</taxon>
        <taxon>Embryophyta</taxon>
        <taxon>Tracheophyta</taxon>
        <taxon>Spermatophyta</taxon>
        <taxon>Magnoliopsida</taxon>
        <taxon>eudicotyledons</taxon>
        <taxon>Gunneridae</taxon>
        <taxon>Pentapetalae</taxon>
        <taxon>asterids</taxon>
        <taxon>campanulids</taxon>
        <taxon>Asterales</taxon>
        <taxon>Asteraceae</taxon>
        <taxon>Asteroideae</taxon>
        <taxon>Anthemideae</taxon>
        <taxon>Artemisiinae</taxon>
        <taxon>Artemisia</taxon>
    </lineage>
</organism>
<dbReference type="EMBL" id="PKPP01007068">
    <property type="protein sequence ID" value="PWA54455.1"/>
    <property type="molecule type" value="Genomic_DNA"/>
</dbReference>
<evidence type="ECO:0000313" key="7">
    <source>
        <dbReference type="EMBL" id="PWA54455.1"/>
    </source>
</evidence>
<protein>
    <submittedName>
        <fullName evidence="7">RING/FYVE/PHD zinc finger superfamily protein</fullName>
    </submittedName>
</protein>
<evidence type="ECO:0000256" key="5">
    <source>
        <dbReference type="SAM" id="Phobius"/>
    </source>
</evidence>
<dbReference type="InterPro" id="IPR033275">
    <property type="entry name" value="MARCH-like"/>
</dbReference>
<dbReference type="Pfam" id="PF12906">
    <property type="entry name" value="RINGv"/>
    <property type="match status" value="1"/>
</dbReference>
<dbReference type="InterPro" id="IPR013083">
    <property type="entry name" value="Znf_RING/FYVE/PHD"/>
</dbReference>
<dbReference type="SUPFAM" id="SSF57850">
    <property type="entry name" value="RING/U-box"/>
    <property type="match status" value="1"/>
</dbReference>
<dbReference type="PANTHER" id="PTHR23012:SF216">
    <property type="entry name" value="E3 UBIQUITIN-PROTEIN LIGASE MARCH"/>
    <property type="match status" value="1"/>
</dbReference>
<keyword evidence="5" id="KW-1133">Transmembrane helix</keyword>
<evidence type="ECO:0000256" key="3">
    <source>
        <dbReference type="ARBA" id="ARBA00022833"/>
    </source>
</evidence>
<sequence>MMAEVRINVVSYDDYDDHQFLYSSSEVICCRICHEAEFESSKSLESPCSCSGTVKFAHRDCVQRWCDEKGNTICEICLQNFEPGYIAPPPKKPTQPMLDTRATVRRSLEVPRTNEDEEDTVGEEESLVEREYEECSSAADTTASMCRSLASIFTILLLIRHFIGVLIGETQDYPFTLLTLLLIKACGILLPMYIIMRMIDVVHNSIRRQHQDSNNGALEEHEHIVDIHDR</sequence>
<reference evidence="7 8" key="1">
    <citation type="journal article" date="2018" name="Mol. Plant">
        <title>The genome of Artemisia annua provides insight into the evolution of Asteraceae family and artemisinin biosynthesis.</title>
        <authorList>
            <person name="Shen Q."/>
            <person name="Zhang L."/>
            <person name="Liao Z."/>
            <person name="Wang S."/>
            <person name="Yan T."/>
            <person name="Shi P."/>
            <person name="Liu M."/>
            <person name="Fu X."/>
            <person name="Pan Q."/>
            <person name="Wang Y."/>
            <person name="Lv Z."/>
            <person name="Lu X."/>
            <person name="Zhang F."/>
            <person name="Jiang W."/>
            <person name="Ma Y."/>
            <person name="Chen M."/>
            <person name="Hao X."/>
            <person name="Li L."/>
            <person name="Tang Y."/>
            <person name="Lv G."/>
            <person name="Zhou Y."/>
            <person name="Sun X."/>
            <person name="Brodelius P.E."/>
            <person name="Rose J.K.C."/>
            <person name="Tang K."/>
        </authorList>
    </citation>
    <scope>NUCLEOTIDE SEQUENCE [LARGE SCALE GENOMIC DNA]</scope>
    <source>
        <strain evidence="8">cv. Huhao1</strain>
        <tissue evidence="7">Leaf</tissue>
    </source>
</reference>
<keyword evidence="5" id="KW-0472">Membrane</keyword>
<dbReference type="PANTHER" id="PTHR23012">
    <property type="entry name" value="RING/FYVE/PHD ZINC FINGER DOMAIN-CONTAINING"/>
    <property type="match status" value="1"/>
</dbReference>
<keyword evidence="8" id="KW-1185">Reference proteome</keyword>